<dbReference type="InterPro" id="IPR045864">
    <property type="entry name" value="aa-tRNA-synth_II/BPL/LPL"/>
</dbReference>
<name>A0A2T0YSL5_9MICC</name>
<comment type="subcellular location">
    <subcellularLocation>
        <location evidence="5">Cytoplasm</location>
    </subcellularLocation>
</comment>
<dbReference type="InterPro" id="IPR000544">
    <property type="entry name" value="Octanoyltransferase"/>
</dbReference>
<evidence type="ECO:0000313" key="11">
    <source>
        <dbReference type="EMBL" id="PRZ18747.1"/>
    </source>
</evidence>
<dbReference type="PIRSF" id="PIRSF016262">
    <property type="entry name" value="LPLase"/>
    <property type="match status" value="1"/>
</dbReference>
<evidence type="ECO:0000256" key="1">
    <source>
        <dbReference type="ARBA" id="ARBA00004821"/>
    </source>
</evidence>
<dbReference type="PANTHER" id="PTHR10993">
    <property type="entry name" value="OCTANOYLTRANSFERASE"/>
    <property type="match status" value="1"/>
</dbReference>
<comment type="pathway">
    <text evidence="1 5 6">Protein modification; protein lipoylation via endogenous pathway; protein N(6)-(lipoyl)lysine from octanoyl-[acyl-carrier-protein]: step 1/2.</text>
</comment>
<gene>
    <name evidence="5" type="primary">lipB</name>
    <name evidence="11" type="ORF">BCL67_10153</name>
</gene>
<feature type="binding site" evidence="5 8">
    <location>
        <begin position="143"/>
        <end position="145"/>
    </location>
    <ligand>
        <name>substrate</name>
    </ligand>
</feature>
<dbReference type="Pfam" id="PF21948">
    <property type="entry name" value="LplA-B_cat"/>
    <property type="match status" value="1"/>
</dbReference>
<feature type="binding site" evidence="5 8">
    <location>
        <begin position="156"/>
        <end position="158"/>
    </location>
    <ligand>
        <name>substrate</name>
    </ligand>
</feature>
<dbReference type="SUPFAM" id="SSF55681">
    <property type="entry name" value="Class II aaRS and biotin synthetases"/>
    <property type="match status" value="1"/>
</dbReference>
<dbReference type="InterPro" id="IPR004143">
    <property type="entry name" value="BPL_LPL_catalytic"/>
</dbReference>
<comment type="catalytic activity">
    <reaction evidence="5 6">
        <text>octanoyl-[ACP] + L-lysyl-[protein] = N(6)-octanoyl-L-lysyl-[protein] + holo-[ACP] + H(+)</text>
        <dbReference type="Rhea" id="RHEA:17665"/>
        <dbReference type="Rhea" id="RHEA-COMP:9636"/>
        <dbReference type="Rhea" id="RHEA-COMP:9685"/>
        <dbReference type="Rhea" id="RHEA-COMP:9752"/>
        <dbReference type="Rhea" id="RHEA-COMP:9928"/>
        <dbReference type="ChEBI" id="CHEBI:15378"/>
        <dbReference type="ChEBI" id="CHEBI:29969"/>
        <dbReference type="ChEBI" id="CHEBI:64479"/>
        <dbReference type="ChEBI" id="CHEBI:78463"/>
        <dbReference type="ChEBI" id="CHEBI:78809"/>
        <dbReference type="EC" id="2.3.1.181"/>
    </reaction>
</comment>
<dbReference type="NCBIfam" id="TIGR00214">
    <property type="entry name" value="lipB"/>
    <property type="match status" value="1"/>
</dbReference>
<evidence type="ECO:0000256" key="2">
    <source>
        <dbReference type="ARBA" id="ARBA00022679"/>
    </source>
</evidence>
<dbReference type="EC" id="2.3.1.181" evidence="5 6"/>
<keyword evidence="3 5" id="KW-0012">Acyltransferase</keyword>
<dbReference type="Gene3D" id="3.30.930.10">
    <property type="entry name" value="Bira Bifunctional Protein, Domain 2"/>
    <property type="match status" value="1"/>
</dbReference>
<evidence type="ECO:0000259" key="10">
    <source>
        <dbReference type="PROSITE" id="PS51733"/>
    </source>
</evidence>
<proteinExistence type="inferred from homology"/>
<evidence type="ECO:0000256" key="9">
    <source>
        <dbReference type="PIRSR" id="PIRSR016262-3"/>
    </source>
</evidence>
<dbReference type="RefSeq" id="WP_106121482.1">
    <property type="nucleotide sequence ID" value="NZ_PVTY01000001.1"/>
</dbReference>
<evidence type="ECO:0000256" key="6">
    <source>
        <dbReference type="PIRNR" id="PIRNR016262"/>
    </source>
</evidence>
<keyword evidence="5" id="KW-0963">Cytoplasm</keyword>
<reference evidence="11 12" key="1">
    <citation type="submission" date="2018-03" db="EMBL/GenBank/DDBJ databases">
        <title>Comparative analysis of microorganisms from saline springs in Andes Mountain Range, Colombia.</title>
        <authorList>
            <person name="Rubin E."/>
        </authorList>
    </citation>
    <scope>NUCLEOTIDE SEQUENCE [LARGE SCALE GENOMIC DNA]</scope>
    <source>
        <strain evidence="11 12">CG 35</strain>
    </source>
</reference>
<evidence type="ECO:0000256" key="5">
    <source>
        <dbReference type="HAMAP-Rule" id="MF_00013"/>
    </source>
</evidence>
<dbReference type="Proteomes" id="UP000238217">
    <property type="component" value="Unassembled WGS sequence"/>
</dbReference>
<dbReference type="HAMAP" id="MF_00013">
    <property type="entry name" value="LipB"/>
    <property type="match status" value="1"/>
</dbReference>
<dbReference type="UniPathway" id="UPA00538">
    <property type="reaction ID" value="UER00592"/>
</dbReference>
<dbReference type="GO" id="GO:0033819">
    <property type="term" value="F:lipoyl(octanoyl) transferase activity"/>
    <property type="evidence" value="ECO:0007669"/>
    <property type="project" value="UniProtKB-EC"/>
</dbReference>
<evidence type="ECO:0000256" key="8">
    <source>
        <dbReference type="PIRSR" id="PIRSR016262-2"/>
    </source>
</evidence>
<evidence type="ECO:0000256" key="3">
    <source>
        <dbReference type="ARBA" id="ARBA00023315"/>
    </source>
</evidence>
<protein>
    <recommendedName>
        <fullName evidence="5 6">Octanoyltransferase</fullName>
        <ecNumber evidence="5 6">2.3.1.181</ecNumber>
    </recommendedName>
    <alternativeName>
        <fullName evidence="5">Lipoate-protein ligase B</fullName>
    </alternativeName>
    <alternativeName>
        <fullName evidence="5">Lipoyl/octanoyl transferase</fullName>
    </alternativeName>
    <alternativeName>
        <fullName evidence="5">Octanoyl-[acyl-carrier-protein]-protein N-octanoyltransferase</fullName>
    </alternativeName>
</protein>
<dbReference type="GO" id="GO:0009249">
    <property type="term" value="P:protein lipoylation"/>
    <property type="evidence" value="ECO:0007669"/>
    <property type="project" value="InterPro"/>
</dbReference>
<feature type="site" description="Lowers pKa of active site Cys" evidence="5 9">
    <location>
        <position position="140"/>
    </location>
</feature>
<comment type="function">
    <text evidence="4 5 6">Catalyzes the transfer of endogenously produced octanoic acid from octanoyl-acyl-carrier-protein onto the lipoyl domains of lipoate-dependent enzymes. Lipoyl-ACP can also act as a substrate although octanoyl-ACP is likely to be the physiological substrate.</text>
</comment>
<accession>A0A2T0YSL5</accession>
<keyword evidence="12" id="KW-1185">Reference proteome</keyword>
<dbReference type="InterPro" id="IPR020605">
    <property type="entry name" value="Octanoyltransferase_CS"/>
</dbReference>
<comment type="miscellaneous">
    <text evidence="5">In the reaction, the free carboxyl group of octanoic acid is attached via an amide linkage to the epsilon-amino group of a specific lysine residue of lipoyl domains of lipoate-dependent enzymes.</text>
</comment>
<feature type="binding site" evidence="5 8">
    <location>
        <begin position="72"/>
        <end position="79"/>
    </location>
    <ligand>
        <name>substrate</name>
    </ligand>
</feature>
<dbReference type="PANTHER" id="PTHR10993:SF7">
    <property type="entry name" value="LIPOYLTRANSFERASE 2, MITOCHONDRIAL-RELATED"/>
    <property type="match status" value="1"/>
</dbReference>
<evidence type="ECO:0000256" key="4">
    <source>
        <dbReference type="ARBA" id="ARBA00024732"/>
    </source>
</evidence>
<dbReference type="EMBL" id="PVTY01000001">
    <property type="protein sequence ID" value="PRZ18747.1"/>
    <property type="molecule type" value="Genomic_DNA"/>
</dbReference>
<dbReference type="CDD" id="cd16444">
    <property type="entry name" value="LipB"/>
    <property type="match status" value="1"/>
</dbReference>
<comment type="caution">
    <text evidence="11">The sequence shown here is derived from an EMBL/GenBank/DDBJ whole genome shotgun (WGS) entry which is preliminary data.</text>
</comment>
<dbReference type="OrthoDB" id="9787061at2"/>
<dbReference type="AlphaFoldDB" id="A0A2T0YSL5"/>
<dbReference type="NCBIfam" id="NF010925">
    <property type="entry name" value="PRK14345.1"/>
    <property type="match status" value="1"/>
</dbReference>
<feature type="active site" description="Acyl-thioester intermediate" evidence="5 7">
    <location>
        <position position="174"/>
    </location>
</feature>
<dbReference type="PROSITE" id="PS51733">
    <property type="entry name" value="BPL_LPL_CATALYTIC"/>
    <property type="match status" value="1"/>
</dbReference>
<feature type="domain" description="BPL/LPL catalytic" evidence="10">
    <location>
        <begin position="34"/>
        <end position="213"/>
    </location>
</feature>
<dbReference type="PROSITE" id="PS01313">
    <property type="entry name" value="LIPB"/>
    <property type="match status" value="1"/>
</dbReference>
<keyword evidence="2 5" id="KW-0808">Transferase</keyword>
<evidence type="ECO:0000313" key="12">
    <source>
        <dbReference type="Proteomes" id="UP000238217"/>
    </source>
</evidence>
<comment type="similarity">
    <text evidence="5 6">Belongs to the LipB family.</text>
</comment>
<evidence type="ECO:0000256" key="7">
    <source>
        <dbReference type="PIRSR" id="PIRSR016262-1"/>
    </source>
</evidence>
<organism evidence="11 12">
    <name type="scientific">Nesterenkonia sandarakina</name>
    <dbReference type="NCBI Taxonomy" id="272918"/>
    <lineage>
        <taxon>Bacteria</taxon>
        <taxon>Bacillati</taxon>
        <taxon>Actinomycetota</taxon>
        <taxon>Actinomycetes</taxon>
        <taxon>Micrococcales</taxon>
        <taxon>Micrococcaceae</taxon>
        <taxon>Nesterenkonia</taxon>
    </lineage>
</organism>
<sequence length="245" mass="26411">MELTFTRLGFDPALLDYSETLALQRRLHTAVQEGSAPSTVLLLEHADVYTAGRRTEPADLPEDGTPVVDVDRGGKITWHGRGQLVGYPILHLRDRSLVKDYVCVLEKTLIRILATDFGITGTQVAGRSGVWITGDGPDRKIAAIGLRVHRSVTMHGFALNCSNDLAPFENIIACGITDAKTTSISAELGRQVTPEQVADRVTEELRHALPPLLHDDDAPVLAGSPGLGADQDTCVMSRTTEGAPQ</sequence>
<dbReference type="GO" id="GO:0005737">
    <property type="term" value="C:cytoplasm"/>
    <property type="evidence" value="ECO:0007669"/>
    <property type="project" value="UniProtKB-SubCell"/>
</dbReference>